<evidence type="ECO:0008006" key="3">
    <source>
        <dbReference type="Google" id="ProtNLM"/>
    </source>
</evidence>
<dbReference type="EMBL" id="CP102451">
    <property type="protein sequence ID" value="UUV99604.1"/>
    <property type="molecule type" value="Genomic_DNA"/>
</dbReference>
<dbReference type="Proteomes" id="UP001058273">
    <property type="component" value="Chromosome"/>
</dbReference>
<name>A0ABY5P102_9ENTE</name>
<dbReference type="Pfam" id="PF11184">
    <property type="entry name" value="DUF2969"/>
    <property type="match status" value="1"/>
</dbReference>
<evidence type="ECO:0000313" key="1">
    <source>
        <dbReference type="EMBL" id="UUV99604.1"/>
    </source>
</evidence>
<protein>
    <recommendedName>
        <fullName evidence="3">DUF2969 domain-containing protein</fullName>
    </recommendedName>
</protein>
<keyword evidence="2" id="KW-1185">Reference proteome</keyword>
<reference evidence="1" key="2">
    <citation type="submission" date="2022-08" db="EMBL/GenBank/DDBJ databases">
        <authorList>
            <person name="Poehlein A."/>
            <person name="Guzman J."/>
            <person name="Daniel R."/>
            <person name="Vilcinskas A."/>
        </authorList>
    </citation>
    <scope>NUCLEOTIDE SEQUENCE</scope>
    <source>
        <strain evidence="1">G314FT</strain>
    </source>
</reference>
<organism evidence="1 2">
    <name type="scientific">Vagococcus luciliae</name>
    <dbReference type="NCBI Taxonomy" id="2920380"/>
    <lineage>
        <taxon>Bacteria</taxon>
        <taxon>Bacillati</taxon>
        <taxon>Bacillota</taxon>
        <taxon>Bacilli</taxon>
        <taxon>Lactobacillales</taxon>
        <taxon>Enterococcaceae</taxon>
        <taxon>Vagococcus</taxon>
    </lineage>
</organism>
<dbReference type="InterPro" id="IPR021351">
    <property type="entry name" value="DUF2969"/>
</dbReference>
<sequence length="84" mass="9825">MVFYMSSMHERTEILQMKKNKPVEVEIKELTTHDELLIGKKVIGKVTKLSDKKFEVETTDGILGVYKTQDDAYEEALKYWNLNN</sequence>
<accession>A0ABY5P102</accession>
<evidence type="ECO:0000313" key="2">
    <source>
        <dbReference type="Proteomes" id="UP001058273"/>
    </source>
</evidence>
<reference evidence="1" key="1">
    <citation type="submission" date="2022-08" db="EMBL/GenBank/DDBJ databases">
        <title>Genome sequence of Vagococcus luciliae DSM 112651.</title>
        <authorList>
            <person name="Juan G."/>
            <person name="Anja P."/>
            <person name="Rolf D."/>
            <person name="Kampfer P."/>
            <person name="Vilcinskas A."/>
        </authorList>
    </citation>
    <scope>NUCLEOTIDE SEQUENCE</scope>
    <source>
        <strain evidence="1">G314FT</strain>
    </source>
</reference>
<gene>
    <name evidence="1" type="ORF">G314FT_17670</name>
</gene>
<proteinExistence type="predicted"/>